<proteinExistence type="predicted"/>
<dbReference type="EMBL" id="BMVC01000006">
    <property type="protein sequence ID" value="GHC96105.1"/>
    <property type="molecule type" value="Genomic_DNA"/>
</dbReference>
<sequence>MGEPQEHGAFAQEAHHHVRVVRELLLEDLDRDGLAGLARDGRLGARRLPLAGAPDGARGAAPERLLKQVLTAYRPHVMHSLLVGD</sequence>
<reference evidence="1" key="2">
    <citation type="submission" date="2020-09" db="EMBL/GenBank/DDBJ databases">
        <authorList>
            <person name="Sun Q."/>
            <person name="Ohkuma M."/>
        </authorList>
    </citation>
    <scope>NUCLEOTIDE SEQUENCE</scope>
    <source>
        <strain evidence="1">JCM 4637</strain>
    </source>
</reference>
<reference evidence="1" key="1">
    <citation type="journal article" date="2014" name="Int. J. Syst. Evol. Microbiol.">
        <title>Complete genome sequence of Corynebacterium casei LMG S-19264T (=DSM 44701T), isolated from a smear-ripened cheese.</title>
        <authorList>
            <consortium name="US DOE Joint Genome Institute (JGI-PGF)"/>
            <person name="Walter F."/>
            <person name="Albersmeier A."/>
            <person name="Kalinowski J."/>
            <person name="Ruckert C."/>
        </authorList>
    </citation>
    <scope>NUCLEOTIDE SEQUENCE</scope>
    <source>
        <strain evidence="1">JCM 4637</strain>
    </source>
</reference>
<dbReference type="Proteomes" id="UP000638353">
    <property type="component" value="Unassembled WGS sequence"/>
</dbReference>
<evidence type="ECO:0000313" key="2">
    <source>
        <dbReference type="Proteomes" id="UP000638353"/>
    </source>
</evidence>
<gene>
    <name evidence="1" type="ORF">GCM10010334_36190</name>
</gene>
<dbReference type="AlphaFoldDB" id="A0A919CAH5"/>
<evidence type="ECO:0000313" key="1">
    <source>
        <dbReference type="EMBL" id="GHC96105.1"/>
    </source>
</evidence>
<accession>A0A919CAH5</accession>
<protein>
    <submittedName>
        <fullName evidence="1">Uncharacterized protein</fullName>
    </submittedName>
</protein>
<comment type="caution">
    <text evidence="1">The sequence shown here is derived from an EMBL/GenBank/DDBJ whole genome shotgun (WGS) entry which is preliminary data.</text>
</comment>
<organism evidence="1 2">
    <name type="scientific">Streptomyces finlayi</name>
    <dbReference type="NCBI Taxonomy" id="67296"/>
    <lineage>
        <taxon>Bacteria</taxon>
        <taxon>Bacillati</taxon>
        <taxon>Actinomycetota</taxon>
        <taxon>Actinomycetes</taxon>
        <taxon>Kitasatosporales</taxon>
        <taxon>Streptomycetaceae</taxon>
        <taxon>Streptomyces</taxon>
    </lineage>
</organism>
<name>A0A919CAH5_9ACTN</name>